<dbReference type="PhylomeDB" id="R7QE12"/>
<reference evidence="3" key="1">
    <citation type="journal article" date="2013" name="Proc. Natl. Acad. Sci. U.S.A.">
        <title>Genome structure and metabolic features in the red seaweed Chondrus crispus shed light on evolution of the Archaeplastida.</title>
        <authorList>
            <person name="Collen J."/>
            <person name="Porcel B."/>
            <person name="Carre W."/>
            <person name="Ball S.G."/>
            <person name="Chaparro C."/>
            <person name="Tonon T."/>
            <person name="Barbeyron T."/>
            <person name="Michel G."/>
            <person name="Noel B."/>
            <person name="Valentin K."/>
            <person name="Elias M."/>
            <person name="Artiguenave F."/>
            <person name="Arun A."/>
            <person name="Aury J.M."/>
            <person name="Barbosa-Neto J.F."/>
            <person name="Bothwell J.H."/>
            <person name="Bouget F.Y."/>
            <person name="Brillet L."/>
            <person name="Cabello-Hurtado F."/>
            <person name="Capella-Gutierrez S."/>
            <person name="Charrier B."/>
            <person name="Cladiere L."/>
            <person name="Cock J.M."/>
            <person name="Coelho S.M."/>
            <person name="Colleoni C."/>
            <person name="Czjzek M."/>
            <person name="Da Silva C."/>
            <person name="Delage L."/>
            <person name="Denoeud F."/>
            <person name="Deschamps P."/>
            <person name="Dittami S.M."/>
            <person name="Gabaldon T."/>
            <person name="Gachon C.M."/>
            <person name="Groisillier A."/>
            <person name="Herve C."/>
            <person name="Jabbari K."/>
            <person name="Katinka M."/>
            <person name="Kloareg B."/>
            <person name="Kowalczyk N."/>
            <person name="Labadie K."/>
            <person name="Leblanc C."/>
            <person name="Lopez P.J."/>
            <person name="McLachlan D.H."/>
            <person name="Meslet-Cladiere L."/>
            <person name="Moustafa A."/>
            <person name="Nehr Z."/>
            <person name="Nyvall Collen P."/>
            <person name="Panaud O."/>
            <person name="Partensky F."/>
            <person name="Poulain J."/>
            <person name="Rensing S.A."/>
            <person name="Rousvoal S."/>
            <person name="Samson G."/>
            <person name="Symeonidi A."/>
            <person name="Weissenbach J."/>
            <person name="Zambounis A."/>
            <person name="Wincker P."/>
            <person name="Boyen C."/>
        </authorList>
    </citation>
    <scope>NUCLEOTIDE SEQUENCE [LARGE SCALE GENOMIC DNA]</scope>
    <source>
        <strain evidence="3">cv. Stackhouse</strain>
    </source>
</reference>
<dbReference type="RefSeq" id="XP_005715792.1">
    <property type="nucleotide sequence ID" value="XM_005715735.1"/>
</dbReference>
<dbReference type="OrthoDB" id="12062at2759"/>
<dbReference type="Gramene" id="CDF35973">
    <property type="protein sequence ID" value="CDF35973"/>
    <property type="gene ID" value="CHC_T00004347001"/>
</dbReference>
<dbReference type="GeneID" id="17323530"/>
<keyword evidence="1" id="KW-0472">Membrane</keyword>
<evidence type="ECO:0000256" key="1">
    <source>
        <dbReference type="SAM" id="Phobius"/>
    </source>
</evidence>
<accession>R7QE12</accession>
<dbReference type="EMBL" id="HG001755">
    <property type="protein sequence ID" value="CDF35973.1"/>
    <property type="molecule type" value="Genomic_DNA"/>
</dbReference>
<evidence type="ECO:0000313" key="2">
    <source>
        <dbReference type="EMBL" id="CDF35973.1"/>
    </source>
</evidence>
<organism evidence="2 3">
    <name type="scientific">Chondrus crispus</name>
    <name type="common">Carrageen Irish moss</name>
    <name type="synonym">Polymorpha crispa</name>
    <dbReference type="NCBI Taxonomy" id="2769"/>
    <lineage>
        <taxon>Eukaryota</taxon>
        <taxon>Rhodophyta</taxon>
        <taxon>Florideophyceae</taxon>
        <taxon>Rhodymeniophycidae</taxon>
        <taxon>Gigartinales</taxon>
        <taxon>Gigartinaceae</taxon>
        <taxon>Chondrus</taxon>
    </lineage>
</organism>
<dbReference type="Gene3D" id="1.10.287.70">
    <property type="match status" value="1"/>
</dbReference>
<keyword evidence="1" id="KW-1133">Transmembrane helix</keyword>
<dbReference type="AlphaFoldDB" id="R7QE12"/>
<gene>
    <name evidence="2" type="ORF">CHC_T00004347001</name>
</gene>
<feature type="transmembrane region" description="Helical" evidence="1">
    <location>
        <begin position="136"/>
        <end position="156"/>
    </location>
</feature>
<sequence length="158" mass="18049">MAVGGWFRNPERFRRVDFLPPFAIDGLSIVVHTDNTSSASAGAFFITAFSTTVWFFIVGLVCVFTFLKMLDRRFVPPDESYQPLPRTSSRVRRMKHYLLKSRIPYRLRKALQSTLSRMVGQGGYDPIEGKTSSRQWVLNLLIALCSLFLILTYEAAMT</sequence>
<protein>
    <submittedName>
        <fullName evidence="2">Uncharacterized protein</fullName>
    </submittedName>
</protein>
<keyword evidence="1" id="KW-0812">Transmembrane</keyword>
<name>R7QE12_CHOCR</name>
<feature type="transmembrane region" description="Helical" evidence="1">
    <location>
        <begin position="43"/>
        <end position="67"/>
    </location>
</feature>
<keyword evidence="3" id="KW-1185">Reference proteome</keyword>
<dbReference type="KEGG" id="ccp:CHC_T00004347001"/>
<dbReference type="Proteomes" id="UP000012073">
    <property type="component" value="Unassembled WGS sequence"/>
</dbReference>
<evidence type="ECO:0000313" key="3">
    <source>
        <dbReference type="Proteomes" id="UP000012073"/>
    </source>
</evidence>
<proteinExistence type="predicted"/>